<evidence type="ECO:0000313" key="2">
    <source>
        <dbReference type="EMBL" id="KIH70484.1"/>
    </source>
</evidence>
<keyword evidence="1" id="KW-0472">Membrane</keyword>
<dbReference type="GeneID" id="77846534"/>
<feature type="transmembrane region" description="Helical" evidence="1">
    <location>
        <begin position="12"/>
        <end position="32"/>
    </location>
</feature>
<keyword evidence="1" id="KW-0812">Transmembrane</keyword>
<sequence>MKMLFSQLAFMHIVLHMLCVVFAFWVLGALNIDSWFKKGETGRIRLFIILAAVLLGSALSNFIMDFFRLVQEASLLF</sequence>
<name>A0A0C2HFQ7_9STAP</name>
<dbReference type="InterPro" id="IPR009526">
    <property type="entry name" value="DUF1146"/>
</dbReference>
<comment type="caution">
    <text evidence="2">The sequence shown here is derived from an EMBL/GenBank/DDBJ whole genome shotgun (WGS) entry which is preliminary data.</text>
</comment>
<dbReference type="STRING" id="45670.SN16_07130"/>
<reference evidence="2 3" key="1">
    <citation type="submission" date="2015-01" db="EMBL/GenBank/DDBJ databases">
        <title>Genome sequences of high lactate-tolerant strain Salinicoccus roseus W12 with industrial interest.</title>
        <authorList>
            <person name="Wang H."/>
            <person name="Yu B."/>
        </authorList>
    </citation>
    <scope>NUCLEOTIDE SEQUENCE [LARGE SCALE GENOMIC DNA]</scope>
    <source>
        <strain evidence="2 3">W12</strain>
    </source>
</reference>
<dbReference type="RefSeq" id="WP_040105942.1">
    <property type="nucleotide sequence ID" value="NZ_JABEVU030000001.1"/>
</dbReference>
<proteinExistence type="predicted"/>
<dbReference type="AlphaFoldDB" id="A0A0C2HFQ7"/>
<keyword evidence="1" id="KW-1133">Transmembrane helix</keyword>
<dbReference type="NCBIfam" id="TIGR02327">
    <property type="entry name" value="int_mem_ywzB"/>
    <property type="match status" value="1"/>
</dbReference>
<accession>A0A0C2HFQ7</accession>
<evidence type="ECO:0000256" key="1">
    <source>
        <dbReference type="SAM" id="Phobius"/>
    </source>
</evidence>
<evidence type="ECO:0000313" key="3">
    <source>
        <dbReference type="Proteomes" id="UP000031546"/>
    </source>
</evidence>
<feature type="transmembrane region" description="Helical" evidence="1">
    <location>
        <begin position="44"/>
        <end position="64"/>
    </location>
</feature>
<dbReference type="EMBL" id="JXII01000006">
    <property type="protein sequence ID" value="KIH70484.1"/>
    <property type="molecule type" value="Genomic_DNA"/>
</dbReference>
<gene>
    <name evidence="2" type="ORF">SN16_07130</name>
</gene>
<dbReference type="Pfam" id="PF06612">
    <property type="entry name" value="DUF1146"/>
    <property type="match status" value="1"/>
</dbReference>
<organism evidence="2 3">
    <name type="scientific">Salinicoccus roseus</name>
    <dbReference type="NCBI Taxonomy" id="45670"/>
    <lineage>
        <taxon>Bacteria</taxon>
        <taxon>Bacillati</taxon>
        <taxon>Bacillota</taxon>
        <taxon>Bacilli</taxon>
        <taxon>Bacillales</taxon>
        <taxon>Staphylococcaceae</taxon>
        <taxon>Salinicoccus</taxon>
    </lineage>
</organism>
<dbReference type="Proteomes" id="UP000031546">
    <property type="component" value="Unassembled WGS sequence"/>
</dbReference>
<protein>
    <submittedName>
        <fullName evidence="2">Membrane protein</fullName>
    </submittedName>
</protein>